<name>A0AAW0S9K7_9HYPO</name>
<dbReference type="Proteomes" id="UP001397290">
    <property type="component" value="Unassembled WGS sequence"/>
</dbReference>
<evidence type="ECO:0000313" key="1">
    <source>
        <dbReference type="EMBL" id="KAK8150900.1"/>
    </source>
</evidence>
<comment type="caution">
    <text evidence="1">The sequence shown here is derived from an EMBL/GenBank/DDBJ whole genome shotgun (WGS) entry which is preliminary data.</text>
</comment>
<proteinExistence type="predicted"/>
<protein>
    <submittedName>
        <fullName evidence="1">Uncharacterized protein</fullName>
    </submittedName>
</protein>
<gene>
    <name evidence="1" type="ORF">G3M48_004577</name>
</gene>
<reference evidence="1 2" key="1">
    <citation type="submission" date="2020-02" db="EMBL/GenBank/DDBJ databases">
        <title>Comparative genomics of the hypocrealean fungal genus Beauvera.</title>
        <authorList>
            <person name="Showalter D.N."/>
            <person name="Bushley K.E."/>
            <person name="Rehner S.A."/>
        </authorList>
    </citation>
    <scope>NUCLEOTIDE SEQUENCE [LARGE SCALE GENOMIC DNA]</scope>
    <source>
        <strain evidence="1 2">ARSEF4384</strain>
    </source>
</reference>
<organism evidence="1 2">
    <name type="scientific">Beauveria asiatica</name>
    <dbReference type="NCBI Taxonomy" id="1069075"/>
    <lineage>
        <taxon>Eukaryota</taxon>
        <taxon>Fungi</taxon>
        <taxon>Dikarya</taxon>
        <taxon>Ascomycota</taxon>
        <taxon>Pezizomycotina</taxon>
        <taxon>Sordariomycetes</taxon>
        <taxon>Hypocreomycetidae</taxon>
        <taxon>Hypocreales</taxon>
        <taxon>Cordycipitaceae</taxon>
        <taxon>Beauveria</taxon>
    </lineage>
</organism>
<keyword evidence="2" id="KW-1185">Reference proteome</keyword>
<accession>A0AAW0S9K7</accession>
<evidence type="ECO:0000313" key="2">
    <source>
        <dbReference type="Proteomes" id="UP001397290"/>
    </source>
</evidence>
<sequence>MEDPLRRQPYNLTTLNEKQHAADAIVGLRGADGPVSPDVVDGCWSTPTSSQYITASILEFGDDGAPSRPGPAAARAARRIDQRKIAHRPKHRIEYHLRQIADASFDMTVHNPTTHQDVEALDETKLFQHVKAQSKFTPAEQSWYPQTSFRISCLATTLATMPTSGVFAHPPTALPIARVELTMCGPDQHCGMEPVSSAAS</sequence>
<dbReference type="EMBL" id="JAAHCF010000003">
    <property type="protein sequence ID" value="KAK8150900.1"/>
    <property type="molecule type" value="Genomic_DNA"/>
</dbReference>
<dbReference type="AlphaFoldDB" id="A0AAW0S9K7"/>